<dbReference type="SUPFAM" id="SSF49384">
    <property type="entry name" value="Carbohydrate-binding domain"/>
    <property type="match status" value="1"/>
</dbReference>
<dbReference type="CDD" id="cd08547">
    <property type="entry name" value="Type_II_cohesin"/>
    <property type="match status" value="1"/>
</dbReference>
<keyword evidence="1" id="KW-0812">Transmembrane</keyword>
<accession>A0A1F7KAR3</accession>
<gene>
    <name evidence="3" type="ORF">A2209_04640</name>
</gene>
<name>A0A1F7KAR3_9BACT</name>
<dbReference type="AlphaFoldDB" id="A0A1F7KAR3"/>
<dbReference type="EMBL" id="MGBG01000013">
    <property type="protein sequence ID" value="OGK64950.1"/>
    <property type="molecule type" value="Genomic_DNA"/>
</dbReference>
<keyword evidence="1" id="KW-0472">Membrane</keyword>
<organism evidence="3 4">
    <name type="scientific">Candidatus Roizmanbacteria bacterium RIFOXYA1_FULL_41_12</name>
    <dbReference type="NCBI Taxonomy" id="1802082"/>
    <lineage>
        <taxon>Bacteria</taxon>
        <taxon>Candidatus Roizmaniibacteriota</taxon>
    </lineage>
</organism>
<proteinExistence type="predicted"/>
<sequence>MRRGFLILLIAFLALFTHVPQALALSMTIEAPSEQLVRDQEYDFVVSIDTFNTAITTTQGRVTYETEYLQFVSLTKGNFFESVTYTEASTGTIIITGTNAAAKSGSGTFAIIRFKLIATAAGSTTLCAIAPITPTSTPPPTNPTTPPQSCSLSCTSDANCAGGLSCINGMCLNATCPAETDCICPVPTKIPPPAAIPTSGMAVGWKVGSFIALGLIGLGILGVILL</sequence>
<reference evidence="3 4" key="1">
    <citation type="journal article" date="2016" name="Nat. Commun.">
        <title>Thousands of microbial genomes shed light on interconnected biogeochemical processes in an aquifer system.</title>
        <authorList>
            <person name="Anantharaman K."/>
            <person name="Brown C.T."/>
            <person name="Hug L.A."/>
            <person name="Sharon I."/>
            <person name="Castelle C.J."/>
            <person name="Probst A.J."/>
            <person name="Thomas B.C."/>
            <person name="Singh A."/>
            <person name="Wilkins M.J."/>
            <person name="Karaoz U."/>
            <person name="Brodie E.L."/>
            <person name="Williams K.H."/>
            <person name="Hubbard S.S."/>
            <person name="Banfield J.F."/>
        </authorList>
    </citation>
    <scope>NUCLEOTIDE SEQUENCE [LARGE SCALE GENOMIC DNA]</scope>
</reference>
<feature type="signal peptide" evidence="2">
    <location>
        <begin position="1"/>
        <end position="24"/>
    </location>
</feature>
<evidence type="ECO:0000256" key="2">
    <source>
        <dbReference type="SAM" id="SignalP"/>
    </source>
</evidence>
<feature type="chain" id="PRO_5009529497" description="Cohesin domain-containing protein" evidence="2">
    <location>
        <begin position="25"/>
        <end position="226"/>
    </location>
</feature>
<dbReference type="Proteomes" id="UP000178450">
    <property type="component" value="Unassembled WGS sequence"/>
</dbReference>
<keyword evidence="1" id="KW-1133">Transmembrane helix</keyword>
<protein>
    <recommendedName>
        <fullName evidence="5">Cohesin domain-containing protein</fullName>
    </recommendedName>
</protein>
<feature type="transmembrane region" description="Helical" evidence="1">
    <location>
        <begin position="203"/>
        <end position="225"/>
    </location>
</feature>
<evidence type="ECO:0008006" key="5">
    <source>
        <dbReference type="Google" id="ProtNLM"/>
    </source>
</evidence>
<comment type="caution">
    <text evidence="3">The sequence shown here is derived from an EMBL/GenBank/DDBJ whole genome shotgun (WGS) entry which is preliminary data.</text>
</comment>
<dbReference type="GO" id="GO:0030246">
    <property type="term" value="F:carbohydrate binding"/>
    <property type="evidence" value="ECO:0007669"/>
    <property type="project" value="InterPro"/>
</dbReference>
<dbReference type="InterPro" id="IPR008965">
    <property type="entry name" value="CBM2/CBM3_carb-bd_dom_sf"/>
</dbReference>
<evidence type="ECO:0000313" key="4">
    <source>
        <dbReference type="Proteomes" id="UP000178450"/>
    </source>
</evidence>
<dbReference type="Gene3D" id="2.60.40.680">
    <property type="match status" value="1"/>
</dbReference>
<evidence type="ECO:0000256" key="1">
    <source>
        <dbReference type="SAM" id="Phobius"/>
    </source>
</evidence>
<evidence type="ECO:0000313" key="3">
    <source>
        <dbReference type="EMBL" id="OGK64950.1"/>
    </source>
</evidence>
<keyword evidence="2" id="KW-0732">Signal</keyword>